<dbReference type="EMBL" id="LWBR01000020">
    <property type="protein sequence ID" value="KZN96541.1"/>
    <property type="molecule type" value="Genomic_DNA"/>
</dbReference>
<evidence type="ECO:0000313" key="3">
    <source>
        <dbReference type="Proteomes" id="UP000076476"/>
    </source>
</evidence>
<gene>
    <name evidence="2" type="ORF">AZI98_08175</name>
</gene>
<dbReference type="Gene3D" id="3.40.50.1010">
    <property type="entry name" value="5'-nuclease"/>
    <property type="match status" value="1"/>
</dbReference>
<dbReference type="GO" id="GO:0003677">
    <property type="term" value="F:DNA binding"/>
    <property type="evidence" value="ECO:0007669"/>
    <property type="project" value="InterPro"/>
</dbReference>
<dbReference type="InterPro" id="IPR020046">
    <property type="entry name" value="5-3_exonucl_a-hlix_arch_N"/>
</dbReference>
<comment type="caution">
    <text evidence="2">The sequence shown here is derived from an EMBL/GenBank/DDBJ whole genome shotgun (WGS) entry which is preliminary data.</text>
</comment>
<dbReference type="STRING" id="33936.AZI98_08175"/>
<dbReference type="InterPro" id="IPR029060">
    <property type="entry name" value="PIN-like_dom_sf"/>
</dbReference>
<sequence>MDPQKNHFSQNVADDCIGTLAHLYAPTHEIIIFTVDQDLLQLVDDGIRVAILKKGIMKYLITIIFMEKKESFQNK</sequence>
<dbReference type="SUPFAM" id="SSF88723">
    <property type="entry name" value="PIN domain-like"/>
    <property type="match status" value="1"/>
</dbReference>
<dbReference type="GO" id="GO:0016788">
    <property type="term" value="F:hydrolase activity, acting on ester bonds"/>
    <property type="evidence" value="ECO:0007669"/>
    <property type="project" value="UniProtKB-ARBA"/>
</dbReference>
<proteinExistence type="predicted"/>
<organism evidence="2 3">
    <name type="scientific">Aeribacillus pallidus</name>
    <dbReference type="NCBI Taxonomy" id="33936"/>
    <lineage>
        <taxon>Bacteria</taxon>
        <taxon>Bacillati</taxon>
        <taxon>Bacillota</taxon>
        <taxon>Bacilli</taxon>
        <taxon>Bacillales</taxon>
        <taxon>Bacillaceae</taxon>
        <taxon>Aeribacillus</taxon>
    </lineage>
</organism>
<dbReference type="RefSeq" id="WP_063387793.1">
    <property type="nucleotide sequence ID" value="NZ_LWBR01000020.1"/>
</dbReference>
<accession>A0A165XYN0</accession>
<name>A0A165XYN0_9BACI</name>
<keyword evidence="3" id="KW-1185">Reference proteome</keyword>
<evidence type="ECO:0000313" key="2">
    <source>
        <dbReference type="EMBL" id="KZN96541.1"/>
    </source>
</evidence>
<dbReference type="Proteomes" id="UP000076476">
    <property type="component" value="Unassembled WGS sequence"/>
</dbReference>
<dbReference type="GO" id="GO:0004518">
    <property type="term" value="F:nuclease activity"/>
    <property type="evidence" value="ECO:0007669"/>
    <property type="project" value="UniProtKB-ARBA"/>
</dbReference>
<feature type="domain" description="5'-3' exonuclease alpha-helical arch N-terminal" evidence="1">
    <location>
        <begin position="13"/>
        <end position="53"/>
    </location>
</feature>
<dbReference type="Pfam" id="PF02739">
    <property type="entry name" value="5_3_exonuc_N"/>
    <property type="match status" value="1"/>
</dbReference>
<evidence type="ECO:0000259" key="1">
    <source>
        <dbReference type="Pfam" id="PF02739"/>
    </source>
</evidence>
<protein>
    <recommendedName>
        <fullName evidence="1">5'-3' exonuclease alpha-helical arch N-terminal domain-containing protein</fullName>
    </recommendedName>
</protein>
<dbReference type="AlphaFoldDB" id="A0A165XYN0"/>
<reference evidence="2 3" key="1">
    <citation type="submission" date="2016-04" db="EMBL/GenBank/DDBJ databases">
        <title>Draft genome sequence of Aeribacillus pallidus 8m3 from petroleum reservoir.</title>
        <authorList>
            <person name="Poltaraus A.B."/>
            <person name="Nazina T.N."/>
            <person name="Tourova T.P."/>
            <person name="Malakho S.M."/>
            <person name="Korshunova A.V."/>
            <person name="Sokolova D.S."/>
        </authorList>
    </citation>
    <scope>NUCLEOTIDE SEQUENCE [LARGE SCALE GENOMIC DNA]</scope>
    <source>
        <strain evidence="2 3">8m3</strain>
    </source>
</reference>